<accession>A0A1U7IZJ1</accession>
<dbReference type="EMBL" id="MRCG01000022">
    <property type="protein sequence ID" value="OKH44547.1"/>
    <property type="molecule type" value="Genomic_DNA"/>
</dbReference>
<proteinExistence type="inferred from homology"/>
<evidence type="ECO:0000313" key="3">
    <source>
        <dbReference type="EMBL" id="OKH44547.1"/>
    </source>
</evidence>
<dbReference type="RefSeq" id="WP_073610653.1">
    <property type="nucleotide sequence ID" value="NZ_MRCG01000022.1"/>
</dbReference>
<evidence type="ECO:0000259" key="2">
    <source>
        <dbReference type="Pfam" id="PF00582"/>
    </source>
</evidence>
<dbReference type="PANTHER" id="PTHR46268:SF8">
    <property type="entry name" value="UNIVERSAL STRESS PROTEIN SLL1388"/>
    <property type="match status" value="1"/>
</dbReference>
<gene>
    <name evidence="3" type="ORF">NIES30_22285</name>
</gene>
<dbReference type="Gene3D" id="3.40.50.620">
    <property type="entry name" value="HUPs"/>
    <property type="match status" value="1"/>
</dbReference>
<dbReference type="OrthoDB" id="516822at2"/>
<protein>
    <submittedName>
        <fullName evidence="3">Universal stress protein</fullName>
    </submittedName>
</protein>
<evidence type="ECO:0000313" key="4">
    <source>
        <dbReference type="Proteomes" id="UP000185557"/>
    </source>
</evidence>
<comment type="similarity">
    <text evidence="1">Belongs to the universal stress protein A family.</text>
</comment>
<dbReference type="InterPro" id="IPR006016">
    <property type="entry name" value="UspA"/>
</dbReference>
<dbReference type="PRINTS" id="PR01438">
    <property type="entry name" value="UNVRSLSTRESS"/>
</dbReference>
<sequence>MFKKILVALDNSAHRQEILQNALDLAKATQADLMLVHVLSAYEEGSPGIPIRSYQAYYPVLEDSTWRLYQKRWEEFEAQGIAQLRQELDRARAVGVSAEFTQTSGEPAATLCNIADSWGADLIMVGSHGRKGLSELLLGSVSNYVMHHANCSVLVVHHNNSKLAAPAETTTASATT</sequence>
<dbReference type="PIRSF" id="PIRSF006276">
    <property type="entry name" value="UspA"/>
    <property type="match status" value="1"/>
</dbReference>
<name>A0A1U7IZJ1_9CYAN</name>
<dbReference type="AlphaFoldDB" id="A0A1U7IZJ1"/>
<dbReference type="SUPFAM" id="SSF52402">
    <property type="entry name" value="Adenine nucleotide alpha hydrolases-like"/>
    <property type="match status" value="1"/>
</dbReference>
<organism evidence="3 4">
    <name type="scientific">Phormidium tenue NIES-30</name>
    <dbReference type="NCBI Taxonomy" id="549789"/>
    <lineage>
        <taxon>Bacteria</taxon>
        <taxon>Bacillati</taxon>
        <taxon>Cyanobacteriota</taxon>
        <taxon>Cyanophyceae</taxon>
        <taxon>Oscillatoriophycideae</taxon>
        <taxon>Oscillatoriales</taxon>
        <taxon>Oscillatoriaceae</taxon>
        <taxon>Phormidium</taxon>
    </lineage>
</organism>
<dbReference type="PANTHER" id="PTHR46268">
    <property type="entry name" value="STRESS RESPONSE PROTEIN NHAX"/>
    <property type="match status" value="1"/>
</dbReference>
<dbReference type="InterPro" id="IPR014729">
    <property type="entry name" value="Rossmann-like_a/b/a_fold"/>
</dbReference>
<dbReference type="Proteomes" id="UP000185557">
    <property type="component" value="Unassembled WGS sequence"/>
</dbReference>
<reference evidence="3 4" key="1">
    <citation type="submission" date="2016-11" db="EMBL/GenBank/DDBJ databases">
        <title>Draft Genome Sequences of Nine Cyanobacterial Strains from Diverse Habitats.</title>
        <authorList>
            <person name="Zhu T."/>
            <person name="Hou S."/>
            <person name="Lu X."/>
            <person name="Hess W.R."/>
        </authorList>
    </citation>
    <scope>NUCLEOTIDE SEQUENCE [LARGE SCALE GENOMIC DNA]</scope>
    <source>
        <strain evidence="3 4">NIES-30</strain>
    </source>
</reference>
<comment type="caution">
    <text evidence="3">The sequence shown here is derived from an EMBL/GenBank/DDBJ whole genome shotgun (WGS) entry which is preliminary data.</text>
</comment>
<feature type="domain" description="UspA" evidence="2">
    <location>
        <begin position="1"/>
        <end position="157"/>
    </location>
</feature>
<dbReference type="CDD" id="cd00293">
    <property type="entry name" value="USP-like"/>
    <property type="match status" value="1"/>
</dbReference>
<keyword evidence="4" id="KW-1185">Reference proteome</keyword>
<dbReference type="InterPro" id="IPR006015">
    <property type="entry name" value="Universal_stress_UspA"/>
</dbReference>
<dbReference type="Pfam" id="PF00582">
    <property type="entry name" value="Usp"/>
    <property type="match status" value="1"/>
</dbReference>
<evidence type="ECO:0000256" key="1">
    <source>
        <dbReference type="ARBA" id="ARBA00008791"/>
    </source>
</evidence>